<evidence type="ECO:0000313" key="3">
    <source>
        <dbReference type="Proteomes" id="UP000092666"/>
    </source>
</evidence>
<organism evidence="2 3">
    <name type="scientific">Kwoniella heveanensis BCC8398</name>
    <dbReference type="NCBI Taxonomy" id="1296120"/>
    <lineage>
        <taxon>Eukaryota</taxon>
        <taxon>Fungi</taxon>
        <taxon>Dikarya</taxon>
        <taxon>Basidiomycota</taxon>
        <taxon>Agaricomycotina</taxon>
        <taxon>Tremellomycetes</taxon>
        <taxon>Tremellales</taxon>
        <taxon>Cryptococcaceae</taxon>
        <taxon>Kwoniella</taxon>
    </lineage>
</organism>
<sequence>MHFSPMMLPLTGEADRLHTAPSTATPSLQLARCRYAPFPPGVTQVVSDLKSIRTSQEEATFHKSRRTLPQPSTVLRHCSEEACTHLSDDPRVAEEAFKNGALSHFRDHTKVMPAGRPTRLASNGHPLHPIRLMVPSVAITGTVEDFAKSLGDNISYYIAASAANGTPSAQTVGTVRHLTALTIGQHPDMQKAMGDENESSPWSHFRKQIGYFDARDIPKLISALHSRATDGQAVVQAPCCDLVSESVPVEIVTTPGMVTEQASSLAFALAAEMDKADQRAKDHPEWRETCDEYVKRYRKALSSGNTAEAPRSTSAPTVGDLSSRAANRQTVNETLAERYESRTHGLSPAEGDRAWSETDLNGALVHDISQVRAGPLPEKQPSGRLEPDTLVDLSGISVASWRPEGVRTFQDLLPCGIEVYELQRSLARRDDSFHTHVPSSEDFRDEEQQVAHASTTMASGITLTDVFSTSLPSSTAAQSVATTRV</sequence>
<feature type="region of interest" description="Disordered" evidence="1">
    <location>
        <begin position="302"/>
        <end position="327"/>
    </location>
</feature>
<name>A0A1B9GK43_9TREE</name>
<accession>A0A1B9GK43</accession>
<dbReference type="EMBL" id="KV700134">
    <property type="protein sequence ID" value="OCF31462.1"/>
    <property type="molecule type" value="Genomic_DNA"/>
</dbReference>
<keyword evidence="3" id="KW-1185">Reference proteome</keyword>
<proteinExistence type="predicted"/>
<dbReference type="AlphaFoldDB" id="A0A1B9GK43"/>
<feature type="compositionally biased region" description="Polar residues" evidence="1">
    <location>
        <begin position="302"/>
        <end position="316"/>
    </location>
</feature>
<dbReference type="Proteomes" id="UP000092666">
    <property type="component" value="Unassembled WGS sequence"/>
</dbReference>
<evidence type="ECO:0000313" key="2">
    <source>
        <dbReference type="EMBL" id="OCF31462.1"/>
    </source>
</evidence>
<evidence type="ECO:0000256" key="1">
    <source>
        <dbReference type="SAM" id="MobiDB-lite"/>
    </source>
</evidence>
<reference evidence="2 3" key="1">
    <citation type="submission" date="2013-07" db="EMBL/GenBank/DDBJ databases">
        <title>The Genome Sequence of Cryptococcus heveanensis BCC8398.</title>
        <authorList>
            <consortium name="The Broad Institute Genome Sequencing Platform"/>
            <person name="Cuomo C."/>
            <person name="Litvintseva A."/>
            <person name="Chen Y."/>
            <person name="Heitman J."/>
            <person name="Sun S."/>
            <person name="Springer D."/>
            <person name="Dromer F."/>
            <person name="Young S.K."/>
            <person name="Zeng Q."/>
            <person name="Gargeya S."/>
            <person name="Fitzgerald M."/>
            <person name="Abouelleil A."/>
            <person name="Alvarado L."/>
            <person name="Berlin A.M."/>
            <person name="Chapman S.B."/>
            <person name="Dewar J."/>
            <person name="Goldberg J."/>
            <person name="Griggs A."/>
            <person name="Gujja S."/>
            <person name="Hansen M."/>
            <person name="Howarth C."/>
            <person name="Imamovic A."/>
            <person name="Larimer J."/>
            <person name="McCowan C."/>
            <person name="Murphy C."/>
            <person name="Pearson M."/>
            <person name="Priest M."/>
            <person name="Roberts A."/>
            <person name="Saif S."/>
            <person name="Shea T."/>
            <person name="Sykes S."/>
            <person name="Wortman J."/>
            <person name="Nusbaum C."/>
            <person name="Birren B."/>
        </authorList>
    </citation>
    <scope>NUCLEOTIDE SEQUENCE [LARGE SCALE GENOMIC DNA]</scope>
    <source>
        <strain evidence="2 3">BCC8398</strain>
    </source>
</reference>
<reference evidence="3" key="2">
    <citation type="submission" date="2013-12" db="EMBL/GenBank/DDBJ databases">
        <title>Evolution of pathogenesis and genome organization in the Tremellales.</title>
        <authorList>
            <person name="Cuomo C."/>
            <person name="Litvintseva A."/>
            <person name="Heitman J."/>
            <person name="Chen Y."/>
            <person name="Sun S."/>
            <person name="Springer D."/>
            <person name="Dromer F."/>
            <person name="Young S."/>
            <person name="Zeng Q."/>
            <person name="Chapman S."/>
            <person name="Gujja S."/>
            <person name="Saif S."/>
            <person name="Birren B."/>
        </authorList>
    </citation>
    <scope>NUCLEOTIDE SEQUENCE [LARGE SCALE GENOMIC DNA]</scope>
    <source>
        <strain evidence="3">BCC8398</strain>
    </source>
</reference>
<protein>
    <submittedName>
        <fullName evidence="2">Uncharacterized protein</fullName>
    </submittedName>
</protein>
<gene>
    <name evidence="2" type="ORF">I316_06864</name>
</gene>